<name>A0A5B7FF88_PORTR</name>
<keyword evidence="2" id="KW-1185">Reference proteome</keyword>
<dbReference type="Proteomes" id="UP000324222">
    <property type="component" value="Unassembled WGS sequence"/>
</dbReference>
<dbReference type="EMBL" id="VSRR010006173">
    <property type="protein sequence ID" value="MPC44197.1"/>
    <property type="molecule type" value="Genomic_DNA"/>
</dbReference>
<protein>
    <submittedName>
        <fullName evidence="1">Uncharacterized protein</fullName>
    </submittedName>
</protein>
<comment type="caution">
    <text evidence="1">The sequence shown here is derived from an EMBL/GenBank/DDBJ whole genome shotgun (WGS) entry which is preliminary data.</text>
</comment>
<accession>A0A5B7FF88</accession>
<dbReference type="AlphaFoldDB" id="A0A5B7FF88"/>
<sequence length="129" mass="14031">MTLQSYTMIPEYVTGKMQGGSSFQCPTSSSPIRENPEVGKSALISTPLLLRFEQTSKSRTEEREGLKSTPLLALSFLILRTCSPLLCLRSLFSLSARTSACAPSVHLHSPLSALCSILTLHSLLSSRKC</sequence>
<evidence type="ECO:0000313" key="2">
    <source>
        <dbReference type="Proteomes" id="UP000324222"/>
    </source>
</evidence>
<evidence type="ECO:0000313" key="1">
    <source>
        <dbReference type="EMBL" id="MPC44197.1"/>
    </source>
</evidence>
<gene>
    <name evidence="1" type="ORF">E2C01_037863</name>
</gene>
<organism evidence="1 2">
    <name type="scientific">Portunus trituberculatus</name>
    <name type="common">Swimming crab</name>
    <name type="synonym">Neptunus trituberculatus</name>
    <dbReference type="NCBI Taxonomy" id="210409"/>
    <lineage>
        <taxon>Eukaryota</taxon>
        <taxon>Metazoa</taxon>
        <taxon>Ecdysozoa</taxon>
        <taxon>Arthropoda</taxon>
        <taxon>Crustacea</taxon>
        <taxon>Multicrustacea</taxon>
        <taxon>Malacostraca</taxon>
        <taxon>Eumalacostraca</taxon>
        <taxon>Eucarida</taxon>
        <taxon>Decapoda</taxon>
        <taxon>Pleocyemata</taxon>
        <taxon>Brachyura</taxon>
        <taxon>Eubrachyura</taxon>
        <taxon>Portunoidea</taxon>
        <taxon>Portunidae</taxon>
        <taxon>Portuninae</taxon>
        <taxon>Portunus</taxon>
    </lineage>
</organism>
<proteinExistence type="predicted"/>
<reference evidence="1 2" key="1">
    <citation type="submission" date="2019-05" db="EMBL/GenBank/DDBJ databases">
        <title>Another draft genome of Portunus trituberculatus and its Hox gene families provides insights of decapod evolution.</title>
        <authorList>
            <person name="Jeong J.-H."/>
            <person name="Song I."/>
            <person name="Kim S."/>
            <person name="Choi T."/>
            <person name="Kim D."/>
            <person name="Ryu S."/>
            <person name="Kim W."/>
        </authorList>
    </citation>
    <scope>NUCLEOTIDE SEQUENCE [LARGE SCALE GENOMIC DNA]</scope>
    <source>
        <tissue evidence="1">Muscle</tissue>
    </source>
</reference>